<dbReference type="STRING" id="4533.J3M5L9"/>
<keyword evidence="5" id="KW-0663">Pyridoxal phosphate</keyword>
<dbReference type="AlphaFoldDB" id="J3M5L9"/>
<keyword evidence="4" id="KW-0808">Transferase</keyword>
<protein>
    <submittedName>
        <fullName evidence="6">Uncharacterized protein</fullName>
    </submittedName>
</protein>
<evidence type="ECO:0000256" key="3">
    <source>
        <dbReference type="ARBA" id="ARBA00022576"/>
    </source>
</evidence>
<dbReference type="InterPro" id="IPR015421">
    <property type="entry name" value="PyrdxlP-dep_Trfase_major"/>
</dbReference>
<dbReference type="PANTHER" id="PTHR11751">
    <property type="entry name" value="ALANINE AMINOTRANSFERASE"/>
    <property type="match status" value="1"/>
</dbReference>
<dbReference type="Gene3D" id="3.40.640.10">
    <property type="entry name" value="Type I PLP-dependent aspartate aminotransferase-like (Major domain)"/>
    <property type="match status" value="1"/>
</dbReference>
<evidence type="ECO:0000313" key="7">
    <source>
        <dbReference type="Proteomes" id="UP000006038"/>
    </source>
</evidence>
<comment type="subunit">
    <text evidence="2">Homodimer.</text>
</comment>
<proteinExistence type="predicted"/>
<evidence type="ECO:0000256" key="4">
    <source>
        <dbReference type="ARBA" id="ARBA00022679"/>
    </source>
</evidence>
<dbReference type="InterPro" id="IPR045088">
    <property type="entry name" value="ALAT1/2-like"/>
</dbReference>
<accession>J3M5L9</accession>
<keyword evidence="3" id="KW-0032">Aminotransferase</keyword>
<name>J3M5L9_ORYBR</name>
<dbReference type="eggNOG" id="KOG0258">
    <property type="taxonomic scope" value="Eukaryota"/>
</dbReference>
<dbReference type="EnsemblPlants" id="OB05G18930.1">
    <property type="protein sequence ID" value="OB05G18930.1"/>
    <property type="gene ID" value="OB05G18930"/>
</dbReference>
<evidence type="ECO:0000313" key="6">
    <source>
        <dbReference type="EnsemblPlants" id="OB05G18930.1"/>
    </source>
</evidence>
<dbReference type="HOGENOM" id="CLU_974460_0_0_1"/>
<organism evidence="6">
    <name type="scientific">Oryza brachyantha</name>
    <name type="common">malo sina</name>
    <dbReference type="NCBI Taxonomy" id="4533"/>
    <lineage>
        <taxon>Eukaryota</taxon>
        <taxon>Viridiplantae</taxon>
        <taxon>Streptophyta</taxon>
        <taxon>Embryophyta</taxon>
        <taxon>Tracheophyta</taxon>
        <taxon>Spermatophyta</taxon>
        <taxon>Magnoliopsida</taxon>
        <taxon>Liliopsida</taxon>
        <taxon>Poales</taxon>
        <taxon>Poaceae</taxon>
        <taxon>BOP clade</taxon>
        <taxon>Oryzoideae</taxon>
        <taxon>Oryzeae</taxon>
        <taxon>Oryzinae</taxon>
        <taxon>Oryza</taxon>
    </lineage>
</organism>
<evidence type="ECO:0000256" key="2">
    <source>
        <dbReference type="ARBA" id="ARBA00011738"/>
    </source>
</evidence>
<dbReference type="GO" id="GO:0004021">
    <property type="term" value="F:L-alanine:2-oxoglutarate aminotransferase activity"/>
    <property type="evidence" value="ECO:0007669"/>
    <property type="project" value="TreeGrafter"/>
</dbReference>
<comment type="cofactor">
    <cofactor evidence="1">
        <name>pyridoxal 5'-phosphate</name>
        <dbReference type="ChEBI" id="CHEBI:597326"/>
    </cofactor>
</comment>
<sequence>MASAVLGDHRGGGAMAAEVALSSDGVDDRAKEGAEVWRWQHRGVACNCNTQILRSVQNNADESDANQLEKLEKLLTNALRDTKSKKFSPLFCSFTLPCFGLQVLTKQNGEGCRSSANSTIVNELDSIHLSIKKASQMEIVEEIGRQVLAEENQKKIVKFCKNGLVLLSDELIKFFSYFMYISKDAVKLTVCTIRLLWRMWKTRRLYGSNHVREQIYMLASVNLCSNFSGQILASLIMNPPKAGDESYESFYGRERWDPLITGSTCKDFRSDNMGSTSFWFLTYCKS</sequence>
<dbReference type="PANTHER" id="PTHR11751:SF29">
    <property type="entry name" value="ALANINE TRANSAMINASE"/>
    <property type="match status" value="1"/>
</dbReference>
<evidence type="ECO:0000256" key="5">
    <source>
        <dbReference type="ARBA" id="ARBA00022898"/>
    </source>
</evidence>
<keyword evidence="7" id="KW-1185">Reference proteome</keyword>
<evidence type="ECO:0000256" key="1">
    <source>
        <dbReference type="ARBA" id="ARBA00001933"/>
    </source>
</evidence>
<dbReference type="Proteomes" id="UP000006038">
    <property type="component" value="Chromosome 5"/>
</dbReference>
<dbReference type="Gramene" id="OB05G18930.1">
    <property type="protein sequence ID" value="OB05G18930.1"/>
    <property type="gene ID" value="OB05G18930"/>
</dbReference>
<reference evidence="6" key="2">
    <citation type="submission" date="2013-04" db="UniProtKB">
        <authorList>
            <consortium name="EnsemblPlants"/>
        </authorList>
    </citation>
    <scope>IDENTIFICATION</scope>
</reference>
<reference evidence="6" key="1">
    <citation type="journal article" date="2013" name="Nat. Commun.">
        <title>Whole-genome sequencing of Oryza brachyantha reveals mechanisms underlying Oryza genome evolution.</title>
        <authorList>
            <person name="Chen J."/>
            <person name="Huang Q."/>
            <person name="Gao D."/>
            <person name="Wang J."/>
            <person name="Lang Y."/>
            <person name="Liu T."/>
            <person name="Li B."/>
            <person name="Bai Z."/>
            <person name="Luis Goicoechea J."/>
            <person name="Liang C."/>
            <person name="Chen C."/>
            <person name="Zhang W."/>
            <person name="Sun S."/>
            <person name="Liao Y."/>
            <person name="Zhang X."/>
            <person name="Yang L."/>
            <person name="Song C."/>
            <person name="Wang M."/>
            <person name="Shi J."/>
            <person name="Liu G."/>
            <person name="Liu J."/>
            <person name="Zhou H."/>
            <person name="Zhou W."/>
            <person name="Yu Q."/>
            <person name="An N."/>
            <person name="Chen Y."/>
            <person name="Cai Q."/>
            <person name="Wang B."/>
            <person name="Liu B."/>
            <person name="Min J."/>
            <person name="Huang Y."/>
            <person name="Wu H."/>
            <person name="Li Z."/>
            <person name="Zhang Y."/>
            <person name="Yin Y."/>
            <person name="Song W."/>
            <person name="Jiang J."/>
            <person name="Jackson S.A."/>
            <person name="Wing R.A."/>
            <person name="Wang J."/>
            <person name="Chen M."/>
        </authorList>
    </citation>
    <scope>NUCLEOTIDE SEQUENCE [LARGE SCALE GENOMIC DNA]</scope>
    <source>
        <strain evidence="6">cv. IRGC 101232</strain>
    </source>
</reference>